<name>A0A371FMI0_MUCPR</name>
<sequence length="84" mass="10002">MLNEMDFKVWKEVVQIVLDHMDLDLTLQVEDLIPTMDNLHEVKIEKLERSNWIYLIIMKCSILEAFRDSIFESQSASRCLDEIE</sequence>
<comment type="caution">
    <text evidence="1">The sequence shown here is derived from an EMBL/GenBank/DDBJ whole genome shotgun (WGS) entry which is preliminary data.</text>
</comment>
<accession>A0A371FMI0</accession>
<keyword evidence="2" id="KW-1185">Reference proteome</keyword>
<dbReference type="OrthoDB" id="1722863at2759"/>
<reference evidence="1" key="1">
    <citation type="submission" date="2018-05" db="EMBL/GenBank/DDBJ databases">
        <title>Draft genome of Mucuna pruriens seed.</title>
        <authorList>
            <person name="Nnadi N.E."/>
            <person name="Vos R."/>
            <person name="Hasami M.H."/>
            <person name="Devisetty U.K."/>
            <person name="Aguiy J.C."/>
        </authorList>
    </citation>
    <scope>NUCLEOTIDE SEQUENCE [LARGE SCALE GENOMIC DNA]</scope>
    <source>
        <strain evidence="1">JCA_2017</strain>
    </source>
</reference>
<protein>
    <submittedName>
        <fullName evidence="1">Uncharacterized protein</fullName>
    </submittedName>
</protein>
<evidence type="ECO:0000313" key="2">
    <source>
        <dbReference type="Proteomes" id="UP000257109"/>
    </source>
</evidence>
<gene>
    <name evidence="1" type="ORF">CR513_40139</name>
</gene>
<dbReference type="AlphaFoldDB" id="A0A371FMI0"/>
<proteinExistence type="predicted"/>
<organism evidence="1 2">
    <name type="scientific">Mucuna pruriens</name>
    <name type="common">Velvet bean</name>
    <name type="synonym">Dolichos pruriens</name>
    <dbReference type="NCBI Taxonomy" id="157652"/>
    <lineage>
        <taxon>Eukaryota</taxon>
        <taxon>Viridiplantae</taxon>
        <taxon>Streptophyta</taxon>
        <taxon>Embryophyta</taxon>
        <taxon>Tracheophyta</taxon>
        <taxon>Spermatophyta</taxon>
        <taxon>Magnoliopsida</taxon>
        <taxon>eudicotyledons</taxon>
        <taxon>Gunneridae</taxon>
        <taxon>Pentapetalae</taxon>
        <taxon>rosids</taxon>
        <taxon>fabids</taxon>
        <taxon>Fabales</taxon>
        <taxon>Fabaceae</taxon>
        <taxon>Papilionoideae</taxon>
        <taxon>50 kb inversion clade</taxon>
        <taxon>NPAAA clade</taxon>
        <taxon>indigoferoid/millettioid clade</taxon>
        <taxon>Phaseoleae</taxon>
        <taxon>Mucuna</taxon>
    </lineage>
</organism>
<feature type="non-terminal residue" evidence="1">
    <location>
        <position position="84"/>
    </location>
</feature>
<evidence type="ECO:0000313" key="1">
    <source>
        <dbReference type="EMBL" id="RDX79442.1"/>
    </source>
</evidence>
<dbReference type="Proteomes" id="UP000257109">
    <property type="component" value="Unassembled WGS sequence"/>
</dbReference>
<dbReference type="EMBL" id="QJKJ01008538">
    <property type="protein sequence ID" value="RDX79442.1"/>
    <property type="molecule type" value="Genomic_DNA"/>
</dbReference>